<dbReference type="EMBL" id="PEYY01000040">
    <property type="protein sequence ID" value="PIS18116.1"/>
    <property type="molecule type" value="Genomic_DNA"/>
</dbReference>
<dbReference type="GO" id="GO:0006772">
    <property type="term" value="P:thiamine metabolic process"/>
    <property type="evidence" value="ECO:0007669"/>
    <property type="project" value="TreeGrafter"/>
</dbReference>
<evidence type="ECO:0000256" key="6">
    <source>
        <dbReference type="ARBA" id="ARBA00022842"/>
    </source>
</evidence>
<dbReference type="GO" id="GO:0103023">
    <property type="term" value="F:ITPase activity"/>
    <property type="evidence" value="ECO:0007669"/>
    <property type="project" value="UniProtKB-EC"/>
</dbReference>
<keyword evidence="7" id="KW-0546">Nucleotide metabolism</keyword>
<feature type="non-terminal residue" evidence="13">
    <location>
        <position position="1"/>
    </location>
</feature>
<evidence type="ECO:0000256" key="10">
    <source>
        <dbReference type="ARBA" id="ARBA00048174"/>
    </source>
</evidence>
<dbReference type="Proteomes" id="UP000229574">
    <property type="component" value="Unassembled WGS sequence"/>
</dbReference>
<evidence type="ECO:0000256" key="7">
    <source>
        <dbReference type="ARBA" id="ARBA00023080"/>
    </source>
</evidence>
<evidence type="ECO:0000256" key="3">
    <source>
        <dbReference type="ARBA" id="ARBA00022723"/>
    </source>
</evidence>
<name>A0A2H0WZM9_9BACT</name>
<keyword evidence="6" id="KW-0460">Magnesium</keyword>
<evidence type="ECO:0000256" key="4">
    <source>
        <dbReference type="ARBA" id="ARBA00022741"/>
    </source>
</evidence>
<feature type="domain" description="Non-canonical purine NTP phosphatase/PRRC1" evidence="12">
    <location>
        <begin position="1"/>
        <end position="53"/>
    </location>
</feature>
<evidence type="ECO:0000256" key="5">
    <source>
        <dbReference type="ARBA" id="ARBA00022801"/>
    </source>
</evidence>
<dbReference type="PANTHER" id="PTHR34699">
    <property type="match status" value="1"/>
</dbReference>
<dbReference type="EC" id="3.6.1.73" evidence="9"/>
<evidence type="ECO:0000313" key="14">
    <source>
        <dbReference type="Proteomes" id="UP000229574"/>
    </source>
</evidence>
<evidence type="ECO:0000313" key="13">
    <source>
        <dbReference type="EMBL" id="PIS18116.1"/>
    </source>
</evidence>
<accession>A0A2H0WZM9</accession>
<proteinExistence type="predicted"/>
<dbReference type="InterPro" id="IPR026533">
    <property type="entry name" value="NTPase/PRRC1"/>
</dbReference>
<dbReference type="Pfam" id="PF01931">
    <property type="entry name" value="NTPase_I-T"/>
    <property type="match status" value="1"/>
</dbReference>
<evidence type="ECO:0000256" key="8">
    <source>
        <dbReference type="ARBA" id="ARBA00023211"/>
    </source>
</evidence>
<dbReference type="GO" id="GO:0046872">
    <property type="term" value="F:metal ion binding"/>
    <property type="evidence" value="ECO:0007669"/>
    <property type="project" value="UniProtKB-KW"/>
</dbReference>
<evidence type="ECO:0000256" key="11">
    <source>
        <dbReference type="ARBA" id="ARBA00048781"/>
    </source>
</evidence>
<comment type="catalytic activity">
    <reaction evidence="10">
        <text>ITP + H2O = IDP + phosphate + H(+)</text>
        <dbReference type="Rhea" id="RHEA:28330"/>
        <dbReference type="ChEBI" id="CHEBI:15377"/>
        <dbReference type="ChEBI" id="CHEBI:15378"/>
        <dbReference type="ChEBI" id="CHEBI:43474"/>
        <dbReference type="ChEBI" id="CHEBI:58280"/>
        <dbReference type="ChEBI" id="CHEBI:61402"/>
        <dbReference type="EC" id="3.6.1.73"/>
    </reaction>
</comment>
<dbReference type="InterPro" id="IPR050299">
    <property type="entry name" value="YjjX_NTPase"/>
</dbReference>
<dbReference type="AlphaFoldDB" id="A0A2H0WZM9"/>
<evidence type="ECO:0000256" key="9">
    <source>
        <dbReference type="ARBA" id="ARBA00038901"/>
    </source>
</evidence>
<sequence length="59" mass="6363">IRKGGELGPLMDKLTGKSNVKQGAGAIGIFTKGELDRKAAYVQIVLSALIKFVSPEWFD</sequence>
<comment type="caution">
    <text evidence="13">The sequence shown here is derived from an EMBL/GenBank/DDBJ whole genome shotgun (WGS) entry which is preliminary data.</text>
</comment>
<keyword evidence="4" id="KW-0547">Nucleotide-binding</keyword>
<gene>
    <name evidence="13" type="primary">yjjX</name>
    <name evidence="13" type="ORF">COT54_00975</name>
</gene>
<comment type="catalytic activity">
    <reaction evidence="11">
        <text>XTP + H2O = XDP + phosphate + H(+)</text>
        <dbReference type="Rhea" id="RHEA:28406"/>
        <dbReference type="ChEBI" id="CHEBI:15377"/>
        <dbReference type="ChEBI" id="CHEBI:15378"/>
        <dbReference type="ChEBI" id="CHEBI:43474"/>
        <dbReference type="ChEBI" id="CHEBI:59884"/>
        <dbReference type="ChEBI" id="CHEBI:61314"/>
        <dbReference type="EC" id="3.6.1.73"/>
    </reaction>
</comment>
<dbReference type="GO" id="GO:0000166">
    <property type="term" value="F:nucleotide binding"/>
    <property type="evidence" value="ECO:0007669"/>
    <property type="project" value="UniProtKB-KW"/>
</dbReference>
<keyword evidence="8" id="KW-0464">Manganese</keyword>
<dbReference type="Gene3D" id="3.90.950.10">
    <property type="match status" value="1"/>
</dbReference>
<evidence type="ECO:0000259" key="12">
    <source>
        <dbReference type="Pfam" id="PF01931"/>
    </source>
</evidence>
<keyword evidence="5" id="KW-0378">Hydrolase</keyword>
<dbReference type="SUPFAM" id="SSF52972">
    <property type="entry name" value="ITPase-like"/>
    <property type="match status" value="1"/>
</dbReference>
<organism evidence="13 14">
    <name type="scientific">Candidatus Collierbacteria bacterium CG09_land_8_20_14_0_10_46_12</name>
    <dbReference type="NCBI Taxonomy" id="1974533"/>
    <lineage>
        <taxon>Bacteria</taxon>
        <taxon>Candidatus Collieribacteriota</taxon>
    </lineage>
</organism>
<dbReference type="InterPro" id="IPR029001">
    <property type="entry name" value="ITPase-like_fam"/>
</dbReference>
<keyword evidence="3" id="KW-0479">Metal-binding</keyword>
<evidence type="ECO:0000256" key="2">
    <source>
        <dbReference type="ARBA" id="ARBA00001946"/>
    </source>
</evidence>
<comment type="cofactor">
    <cofactor evidence="2">
        <name>Mg(2+)</name>
        <dbReference type="ChEBI" id="CHEBI:18420"/>
    </cofactor>
</comment>
<reference evidence="14" key="1">
    <citation type="submission" date="2017-09" db="EMBL/GenBank/DDBJ databases">
        <title>Depth-based differentiation of microbial function through sediment-hosted aquifers and enrichment of novel symbionts in the deep terrestrial subsurface.</title>
        <authorList>
            <person name="Probst A.J."/>
            <person name="Ladd B."/>
            <person name="Jarett J.K."/>
            <person name="Geller-Mcgrath D.E."/>
            <person name="Sieber C.M.K."/>
            <person name="Emerson J.B."/>
            <person name="Anantharaman K."/>
            <person name="Thomas B.C."/>
            <person name="Malmstrom R."/>
            <person name="Stieglmeier M."/>
            <person name="Klingl A."/>
            <person name="Woyke T."/>
            <person name="Ryan C.M."/>
            <person name="Banfield J.F."/>
        </authorList>
    </citation>
    <scope>NUCLEOTIDE SEQUENCE [LARGE SCALE GENOMIC DNA]</scope>
</reference>
<protein>
    <recommendedName>
        <fullName evidence="9">inosine/xanthosine triphosphatase</fullName>
        <ecNumber evidence="9">3.6.1.73</ecNumber>
    </recommendedName>
</protein>
<dbReference type="PANTHER" id="PTHR34699:SF2">
    <property type="entry name" value="NON-CANONICAL PURINE NTP PHOSPHATASE_PRRC1 DOMAIN-CONTAINING PROTEIN"/>
    <property type="match status" value="1"/>
</dbReference>
<evidence type="ECO:0000256" key="1">
    <source>
        <dbReference type="ARBA" id="ARBA00001936"/>
    </source>
</evidence>
<comment type="cofactor">
    <cofactor evidence="1">
        <name>Mn(2+)</name>
        <dbReference type="ChEBI" id="CHEBI:29035"/>
    </cofactor>
</comment>
<dbReference type="GO" id="GO:0009117">
    <property type="term" value="P:nucleotide metabolic process"/>
    <property type="evidence" value="ECO:0007669"/>
    <property type="project" value="UniProtKB-KW"/>
</dbReference>